<feature type="non-terminal residue" evidence="1">
    <location>
        <position position="1"/>
    </location>
</feature>
<keyword evidence="2" id="KW-1185">Reference proteome</keyword>
<proteinExistence type="predicted"/>
<dbReference type="Proteomes" id="UP001331761">
    <property type="component" value="Unassembled WGS sequence"/>
</dbReference>
<dbReference type="AlphaFoldDB" id="A0AAN8ICY8"/>
<name>A0AAN8ICY8_TRICO</name>
<evidence type="ECO:0000313" key="1">
    <source>
        <dbReference type="EMBL" id="KAK5964353.1"/>
    </source>
</evidence>
<evidence type="ECO:0000313" key="2">
    <source>
        <dbReference type="Proteomes" id="UP001331761"/>
    </source>
</evidence>
<comment type="caution">
    <text evidence="1">The sequence shown here is derived from an EMBL/GenBank/DDBJ whole genome shotgun (WGS) entry which is preliminary data.</text>
</comment>
<sequence length="28" mass="3115">KISQRVSKTFQGVHSLWLGFLRAITAGL</sequence>
<organism evidence="1 2">
    <name type="scientific">Trichostrongylus colubriformis</name>
    <name type="common">Black scour worm</name>
    <dbReference type="NCBI Taxonomy" id="6319"/>
    <lineage>
        <taxon>Eukaryota</taxon>
        <taxon>Metazoa</taxon>
        <taxon>Ecdysozoa</taxon>
        <taxon>Nematoda</taxon>
        <taxon>Chromadorea</taxon>
        <taxon>Rhabditida</taxon>
        <taxon>Rhabditina</taxon>
        <taxon>Rhabditomorpha</taxon>
        <taxon>Strongyloidea</taxon>
        <taxon>Trichostrongylidae</taxon>
        <taxon>Trichostrongylus</taxon>
    </lineage>
</organism>
<accession>A0AAN8ICY8</accession>
<gene>
    <name evidence="1" type="ORF">GCK32_010026</name>
</gene>
<protein>
    <submittedName>
        <fullName evidence="1">Uncharacterized protein</fullName>
    </submittedName>
</protein>
<dbReference type="EMBL" id="WIXE01025914">
    <property type="protein sequence ID" value="KAK5964353.1"/>
    <property type="molecule type" value="Genomic_DNA"/>
</dbReference>
<reference evidence="1 2" key="1">
    <citation type="submission" date="2019-10" db="EMBL/GenBank/DDBJ databases">
        <title>Assembly and Annotation for the nematode Trichostrongylus colubriformis.</title>
        <authorList>
            <person name="Martin J."/>
        </authorList>
    </citation>
    <scope>NUCLEOTIDE SEQUENCE [LARGE SCALE GENOMIC DNA]</scope>
    <source>
        <strain evidence="1">G859</strain>
        <tissue evidence="1">Whole worm</tissue>
    </source>
</reference>